<dbReference type="Gene3D" id="3.40.630.30">
    <property type="match status" value="1"/>
</dbReference>
<dbReference type="OrthoDB" id="9795188at2"/>
<gene>
    <name evidence="2" type="ORF">DFR67_107105</name>
</gene>
<protein>
    <submittedName>
        <fullName evidence="2">RimJ/RimL family protein N-acetyltransferase</fullName>
    </submittedName>
</protein>
<dbReference type="Pfam" id="PF13302">
    <property type="entry name" value="Acetyltransf_3"/>
    <property type="match status" value="1"/>
</dbReference>
<dbReference type="GO" id="GO:0005737">
    <property type="term" value="C:cytoplasm"/>
    <property type="evidence" value="ECO:0007669"/>
    <property type="project" value="TreeGrafter"/>
</dbReference>
<name>A0A318RP76_WILLI</name>
<dbReference type="InterPro" id="IPR000182">
    <property type="entry name" value="GNAT_dom"/>
</dbReference>
<sequence>MDWPRSIPTLTDDVITLRPLDTGDVLPVLAASRDPATAEFTVVPQPYTEADARDFVESRSTRVWPGFDLAIVDRDDQFLGLCGLRAEDDDAVTKVGYSVAPQARGRGVATRATRLLIGYSWQIGAVRVGLDAYSTNTASRAVALRCGFTEEGVLRSAAVGKNGKRHDLVVHGLLRTDPGAI</sequence>
<keyword evidence="2" id="KW-0808">Transferase</keyword>
<dbReference type="GO" id="GO:1990189">
    <property type="term" value="F:protein N-terminal-serine acetyltransferase activity"/>
    <property type="evidence" value="ECO:0007669"/>
    <property type="project" value="TreeGrafter"/>
</dbReference>
<accession>A0A318RP76</accession>
<proteinExistence type="predicted"/>
<dbReference type="RefSeq" id="WP_110469975.1">
    <property type="nucleotide sequence ID" value="NZ_QJSP01000007.1"/>
</dbReference>
<dbReference type="PROSITE" id="PS51186">
    <property type="entry name" value="GNAT"/>
    <property type="match status" value="1"/>
</dbReference>
<reference evidence="2 3" key="1">
    <citation type="submission" date="2018-06" db="EMBL/GenBank/DDBJ databases">
        <title>Genomic Encyclopedia of Type Strains, Phase IV (KMG-IV): sequencing the most valuable type-strain genomes for metagenomic binning, comparative biology and taxonomic classification.</title>
        <authorList>
            <person name="Goeker M."/>
        </authorList>
    </citation>
    <scope>NUCLEOTIDE SEQUENCE [LARGE SCALE GENOMIC DNA]</scope>
    <source>
        <strain evidence="2 3">DSM 45521</strain>
    </source>
</reference>
<dbReference type="Proteomes" id="UP000247591">
    <property type="component" value="Unassembled WGS sequence"/>
</dbReference>
<dbReference type="EMBL" id="QJSP01000007">
    <property type="protein sequence ID" value="PYE16863.1"/>
    <property type="molecule type" value="Genomic_DNA"/>
</dbReference>
<feature type="domain" description="N-acetyltransferase" evidence="1">
    <location>
        <begin position="15"/>
        <end position="169"/>
    </location>
</feature>
<evidence type="ECO:0000313" key="2">
    <source>
        <dbReference type="EMBL" id="PYE16863.1"/>
    </source>
</evidence>
<organism evidence="2 3">
    <name type="scientific">Williamsia limnetica</name>
    <dbReference type="NCBI Taxonomy" id="882452"/>
    <lineage>
        <taxon>Bacteria</taxon>
        <taxon>Bacillati</taxon>
        <taxon>Actinomycetota</taxon>
        <taxon>Actinomycetes</taxon>
        <taxon>Mycobacteriales</taxon>
        <taxon>Nocardiaceae</taxon>
        <taxon>Williamsia</taxon>
    </lineage>
</organism>
<dbReference type="GO" id="GO:0008999">
    <property type="term" value="F:protein-N-terminal-alanine acetyltransferase activity"/>
    <property type="evidence" value="ECO:0007669"/>
    <property type="project" value="TreeGrafter"/>
</dbReference>
<dbReference type="CDD" id="cd04301">
    <property type="entry name" value="NAT_SF"/>
    <property type="match status" value="1"/>
</dbReference>
<dbReference type="InterPro" id="IPR016181">
    <property type="entry name" value="Acyl_CoA_acyltransferase"/>
</dbReference>
<dbReference type="PANTHER" id="PTHR43441">
    <property type="entry name" value="RIBOSOMAL-PROTEIN-SERINE ACETYLTRANSFERASE"/>
    <property type="match status" value="1"/>
</dbReference>
<comment type="caution">
    <text evidence="2">The sequence shown here is derived from an EMBL/GenBank/DDBJ whole genome shotgun (WGS) entry which is preliminary data.</text>
</comment>
<keyword evidence="3" id="KW-1185">Reference proteome</keyword>
<dbReference type="PANTHER" id="PTHR43441:SF10">
    <property type="entry name" value="ACETYLTRANSFERASE"/>
    <property type="match status" value="1"/>
</dbReference>
<evidence type="ECO:0000313" key="3">
    <source>
        <dbReference type="Proteomes" id="UP000247591"/>
    </source>
</evidence>
<dbReference type="SUPFAM" id="SSF55729">
    <property type="entry name" value="Acyl-CoA N-acyltransferases (Nat)"/>
    <property type="match status" value="1"/>
</dbReference>
<evidence type="ECO:0000259" key="1">
    <source>
        <dbReference type="PROSITE" id="PS51186"/>
    </source>
</evidence>
<dbReference type="AlphaFoldDB" id="A0A318RP76"/>
<dbReference type="InterPro" id="IPR051908">
    <property type="entry name" value="Ribosomal_N-acetyltransferase"/>
</dbReference>